<dbReference type="Proteomes" id="UP000638188">
    <property type="component" value="Unassembled WGS sequence"/>
</dbReference>
<gene>
    <name evidence="1" type="ORF">GCM10007418_08280</name>
</gene>
<reference evidence="2" key="1">
    <citation type="journal article" date="2019" name="Int. J. Syst. Evol. Microbiol.">
        <title>The Global Catalogue of Microorganisms (GCM) 10K type strain sequencing project: providing services to taxonomists for standard genome sequencing and annotation.</title>
        <authorList>
            <consortium name="The Broad Institute Genomics Platform"/>
            <consortium name="The Broad Institute Genome Sequencing Center for Infectious Disease"/>
            <person name="Wu L."/>
            <person name="Ma J."/>
        </authorList>
    </citation>
    <scope>NUCLEOTIDE SEQUENCE [LARGE SCALE GENOMIC DNA]</scope>
    <source>
        <strain evidence="2">CGMCC 1.12482</strain>
    </source>
</reference>
<keyword evidence="2" id="KW-1185">Reference proteome</keyword>
<evidence type="ECO:0000313" key="2">
    <source>
        <dbReference type="Proteomes" id="UP000638188"/>
    </source>
</evidence>
<evidence type="ECO:0000313" key="1">
    <source>
        <dbReference type="EMBL" id="GGC90946.1"/>
    </source>
</evidence>
<accession>A0ABQ1P4E7</accession>
<protein>
    <submittedName>
        <fullName evidence="1">Uncharacterized protein</fullName>
    </submittedName>
</protein>
<organism evidence="1 2">
    <name type="scientific">Halopseudomonas salina</name>
    <dbReference type="NCBI Taxonomy" id="1323744"/>
    <lineage>
        <taxon>Bacteria</taxon>
        <taxon>Pseudomonadati</taxon>
        <taxon>Pseudomonadota</taxon>
        <taxon>Gammaproteobacteria</taxon>
        <taxon>Pseudomonadales</taxon>
        <taxon>Pseudomonadaceae</taxon>
        <taxon>Halopseudomonas</taxon>
    </lineage>
</organism>
<dbReference type="EMBL" id="BMFF01000002">
    <property type="protein sequence ID" value="GGC90946.1"/>
    <property type="molecule type" value="Genomic_DNA"/>
</dbReference>
<name>A0ABQ1P4E7_9GAMM</name>
<proteinExistence type="predicted"/>
<comment type="caution">
    <text evidence="1">The sequence shown here is derived from an EMBL/GenBank/DDBJ whole genome shotgun (WGS) entry which is preliminary data.</text>
</comment>
<sequence length="68" mass="7777">MLAPGRFSYPVQVKRRHSPPLITVQRVNYMKIVFAILLSISALTCTLAQAEDGSERLRELHQMHQQSN</sequence>